<dbReference type="NCBIfam" id="NF038161">
    <property type="entry name" value="lant_II_LchA2"/>
    <property type="match status" value="1"/>
</dbReference>
<evidence type="ECO:0000313" key="3">
    <source>
        <dbReference type="Proteomes" id="UP000312495"/>
    </source>
</evidence>
<comment type="caution">
    <text evidence="2">The sequence shown here is derived from an EMBL/GenBank/DDBJ whole genome shotgun (WGS) entry which is preliminary data.</text>
</comment>
<proteinExistence type="predicted"/>
<dbReference type="AlphaFoldDB" id="A0A5C4ZXR6"/>
<dbReference type="Pfam" id="PF16934">
    <property type="entry name" value="Mersacidin"/>
    <property type="match status" value="1"/>
</dbReference>
<dbReference type="RefSeq" id="WP_074619582.1">
    <property type="nucleotide sequence ID" value="NZ_JAJAQE010000017.1"/>
</dbReference>
<dbReference type="InterPro" id="IPR027635">
    <property type="entry name" value="Lantibiotic2_lead_pep_dom"/>
</dbReference>
<organism evidence="2 3">
    <name type="scientific">Bacillus tropicus</name>
    <dbReference type="NCBI Taxonomy" id="2026188"/>
    <lineage>
        <taxon>Bacteria</taxon>
        <taxon>Bacillati</taxon>
        <taxon>Bacillota</taxon>
        <taxon>Bacilli</taxon>
        <taxon>Bacillales</taxon>
        <taxon>Bacillaceae</taxon>
        <taxon>Bacillus</taxon>
        <taxon>Bacillus cereus group</taxon>
    </lineage>
</organism>
<name>A0A5C4ZXR6_9BACI</name>
<sequence>MSKEQVIQAWKNPELREGATDLPAHPAGKSVKELSTEELEQVQGASDVQPETTPACAVAFTIGATVIFSVRNCK</sequence>
<evidence type="ECO:0000256" key="1">
    <source>
        <dbReference type="SAM" id="MobiDB-lite"/>
    </source>
</evidence>
<dbReference type="InterPro" id="IPR027632">
    <property type="entry name" value="Lant_2_A2"/>
</dbReference>
<dbReference type="NCBIfam" id="TIGR03893">
    <property type="entry name" value="lant_SP_1948"/>
    <property type="match status" value="1"/>
</dbReference>
<accession>A0A5C4ZXR6</accession>
<evidence type="ECO:0000313" key="2">
    <source>
        <dbReference type="EMBL" id="TNP10498.1"/>
    </source>
</evidence>
<protein>
    <submittedName>
        <fullName evidence="2">Mersacidin/lichenicidin family type 2 lantibiotic</fullName>
    </submittedName>
</protein>
<gene>
    <name evidence="2" type="ORF">FHY71_27295</name>
</gene>
<dbReference type="Proteomes" id="UP000312495">
    <property type="component" value="Unassembled WGS sequence"/>
</dbReference>
<feature type="region of interest" description="Disordered" evidence="1">
    <location>
        <begin position="1"/>
        <end position="27"/>
    </location>
</feature>
<dbReference type="GO" id="GO:0050830">
    <property type="term" value="P:defense response to Gram-positive bacterium"/>
    <property type="evidence" value="ECO:0007669"/>
    <property type="project" value="InterPro"/>
</dbReference>
<reference evidence="2 3" key="1">
    <citation type="submission" date="2019-06" db="EMBL/GenBank/DDBJ databases">
        <title>Biocontrol Bacillus strains from Vietnam.</title>
        <authorList>
            <person name="Borriss R."/>
            <person name="Lasch P."/>
            <person name="Thanh Tam L.T."/>
            <person name="Luong P.T."/>
            <person name="Phuong Thao L.T."/>
            <person name="Kim Chung L.T."/>
        </authorList>
    </citation>
    <scope>NUCLEOTIDE SEQUENCE [LARGE SCALE GENOMIC DNA]</scope>
    <source>
        <strain evidence="2 3">SN1</strain>
    </source>
</reference>
<dbReference type="EMBL" id="VEPV01000021">
    <property type="protein sequence ID" value="TNP10498.1"/>
    <property type="molecule type" value="Genomic_DNA"/>
</dbReference>
<dbReference type="NCBIfam" id="TIGR03898">
    <property type="entry name" value="lanti_MRSA_kill"/>
    <property type="match status" value="1"/>
</dbReference>